<evidence type="ECO:0000256" key="1">
    <source>
        <dbReference type="SAM" id="MobiDB-lite"/>
    </source>
</evidence>
<dbReference type="GO" id="GO:0006878">
    <property type="term" value="P:intracellular copper ion homeostasis"/>
    <property type="evidence" value="ECO:0007669"/>
    <property type="project" value="InterPro"/>
</dbReference>
<dbReference type="GO" id="GO:0009279">
    <property type="term" value="C:cell outer membrane"/>
    <property type="evidence" value="ECO:0007669"/>
    <property type="project" value="InterPro"/>
</dbReference>
<reference evidence="3 4" key="1">
    <citation type="submission" date="2018-02" db="EMBL/GenBank/DDBJ databases">
        <title>FDA/CDC Antimicrobial Resistant Isolate Bank Genome Sequencing.</title>
        <authorList>
            <person name="Benahmed F.H."/>
            <person name="Lutgring J.D."/>
            <person name="Yoo B."/>
            <person name="Machado M."/>
            <person name="Brown A."/>
            <person name="McAllister G."/>
            <person name="Perry A."/>
            <person name="Halpin A.L."/>
            <person name="Vavikolanu K."/>
            <person name="Ott S."/>
            <person name="Zhao X."/>
            <person name="Tallon L.J."/>
            <person name="Sadzewicz L."/>
            <person name="Aluvathingal J."/>
            <person name="Nadendla S."/>
            <person name="Voskania-kordi A."/>
            <person name="Simonyan V."/>
            <person name="Patel J."/>
            <person name="Shawar R.M."/>
        </authorList>
    </citation>
    <scope>NUCLEOTIDE SEQUENCE [LARGE SCALE GENOMIC DNA]</scope>
    <source>
        <strain evidence="3 4">AR_0356</strain>
    </source>
</reference>
<evidence type="ECO:0000313" key="4">
    <source>
        <dbReference type="Proteomes" id="UP000238390"/>
    </source>
</evidence>
<keyword evidence="2" id="KW-0732">Signal</keyword>
<protein>
    <submittedName>
        <fullName evidence="3">Copper resistance protein B</fullName>
    </submittedName>
</protein>
<feature type="chain" id="PRO_5015313474" evidence="2">
    <location>
        <begin position="30"/>
        <end position="431"/>
    </location>
</feature>
<organism evidence="3 4">
    <name type="scientific">Pseudomonas paraeruginosa</name>
    <dbReference type="NCBI Taxonomy" id="2994495"/>
    <lineage>
        <taxon>Bacteria</taxon>
        <taxon>Pseudomonadati</taxon>
        <taxon>Pseudomonadota</taxon>
        <taxon>Gammaproteobacteria</taxon>
        <taxon>Pseudomonadales</taxon>
        <taxon>Pseudomonadaceae</taxon>
        <taxon>Pseudomonas</taxon>
    </lineage>
</organism>
<feature type="region of interest" description="Disordered" evidence="1">
    <location>
        <begin position="32"/>
        <end position="175"/>
    </location>
</feature>
<sequence>MSRQTKPARLAGGALALGLLLGLPTLVEAAQDGGMDHSGMNHGAMPGMDHGSPPSAAPSTTKPAGHQGMDHSGMNHGAMPGMDHGSPPSAAPSTTKPAGHQGMDHSGMNHGAMPGMDHGSPPSAAPSTTKPAGHQGMDHSGMNHGAMPGMDHGSPPSAAPSTTKPADHQGMDHSGMNHDAMPGMRRAPAQAATRESRTPIPVLTDADRRAAFPPLEGHKIHDSALNSFFLLDQLEYQDADDGSALAWDASGWIGGDINRLWLRSEGERLNGKTEDAELQALFGHAIGPWWDLVAGVRQDFKPGSPQTWAAFGVQGLALYDFEAEVTAFLGENGQSALRLEGEYDILLTNRLILQPSAEINLYGRNDPARGIGSGLADSEVGLRLRYEIRREFAPYIGVTWNRSYGNTADLARAEGEDDDEARFVAGIRMWF</sequence>
<dbReference type="EMBL" id="CP027169">
    <property type="protein sequence ID" value="AVK08904.1"/>
    <property type="molecule type" value="Genomic_DNA"/>
</dbReference>
<feature type="compositionally biased region" description="Low complexity" evidence="1">
    <location>
        <begin position="86"/>
        <end position="98"/>
    </location>
</feature>
<dbReference type="GO" id="GO:0005507">
    <property type="term" value="F:copper ion binding"/>
    <property type="evidence" value="ECO:0007669"/>
    <property type="project" value="InterPro"/>
</dbReference>
<dbReference type="AlphaFoldDB" id="A0A2R3J3Z8"/>
<accession>A0A2R3J3Z8</accession>
<feature type="signal peptide" evidence="2">
    <location>
        <begin position="1"/>
        <end position="29"/>
    </location>
</feature>
<evidence type="ECO:0000256" key="2">
    <source>
        <dbReference type="SAM" id="SignalP"/>
    </source>
</evidence>
<dbReference type="Proteomes" id="UP000238390">
    <property type="component" value="Chromosome"/>
</dbReference>
<feature type="compositionally biased region" description="Low complexity" evidence="1">
    <location>
        <begin position="120"/>
        <end position="132"/>
    </location>
</feature>
<name>A0A2R3J3Z8_9PSED</name>
<feature type="compositionally biased region" description="Low complexity" evidence="1">
    <location>
        <begin position="52"/>
        <end position="64"/>
    </location>
</feature>
<proteinExistence type="predicted"/>
<gene>
    <name evidence="3" type="primary">copB</name>
    <name evidence="3" type="ORF">CSB93_4463</name>
</gene>
<evidence type="ECO:0000313" key="3">
    <source>
        <dbReference type="EMBL" id="AVK08904.1"/>
    </source>
</evidence>
<keyword evidence="4" id="KW-1185">Reference proteome</keyword>
<feature type="compositionally biased region" description="Low complexity" evidence="1">
    <location>
        <begin position="154"/>
        <end position="164"/>
    </location>
</feature>
<dbReference type="InterPro" id="IPR007939">
    <property type="entry name" value="Cu-R_B_prcur"/>
</dbReference>
<dbReference type="Pfam" id="PF05275">
    <property type="entry name" value="CopB"/>
    <property type="match status" value="1"/>
</dbReference>
<dbReference type="SUPFAM" id="SSF56935">
    <property type="entry name" value="Porins"/>
    <property type="match status" value="1"/>
</dbReference>